<evidence type="ECO:0000256" key="9">
    <source>
        <dbReference type="SAM" id="MobiDB-lite"/>
    </source>
</evidence>
<dbReference type="InterPro" id="IPR002508">
    <property type="entry name" value="MurNAc-LAA_cat"/>
</dbReference>
<evidence type="ECO:0000256" key="5">
    <source>
        <dbReference type="ARBA" id="ARBA00022764"/>
    </source>
</evidence>
<evidence type="ECO:0000256" key="1">
    <source>
        <dbReference type="ARBA" id="ARBA00001561"/>
    </source>
</evidence>
<dbReference type="PANTHER" id="PTHR30404">
    <property type="entry name" value="N-ACETYLMURAMOYL-L-ALANINE AMIDASE"/>
    <property type="match status" value="1"/>
</dbReference>
<dbReference type="AlphaFoldDB" id="A0A2S5KWG8"/>
<evidence type="ECO:0000256" key="6">
    <source>
        <dbReference type="ARBA" id="ARBA00022801"/>
    </source>
</evidence>
<protein>
    <recommendedName>
        <fullName evidence="8">N-acetylmuramoyl-L-alanine amidase AmiA</fullName>
        <ecNumber evidence="3">3.5.1.28</ecNumber>
    </recommendedName>
</protein>
<accession>A0A2S5KWG8</accession>
<feature type="region of interest" description="Disordered" evidence="9">
    <location>
        <begin position="22"/>
        <end position="46"/>
    </location>
</feature>
<gene>
    <name evidence="11" type="ORF">C4K68_01675</name>
</gene>
<comment type="subcellular location">
    <subcellularLocation>
        <location evidence="2">Periplasm</location>
    </subcellularLocation>
</comment>
<feature type="domain" description="MurNAc-LAA" evidence="10">
    <location>
        <begin position="112"/>
        <end position="267"/>
    </location>
</feature>
<dbReference type="SUPFAM" id="SSF53187">
    <property type="entry name" value="Zn-dependent exopeptidases"/>
    <property type="match status" value="1"/>
</dbReference>
<dbReference type="FunFam" id="3.40.630.40:FF:000002">
    <property type="entry name" value="N-acetylmuramoyl-L-alanine amidase AmiA"/>
    <property type="match status" value="1"/>
</dbReference>
<feature type="compositionally biased region" description="Low complexity" evidence="9">
    <location>
        <begin position="22"/>
        <end position="38"/>
    </location>
</feature>
<comment type="catalytic activity">
    <reaction evidence="1">
        <text>Hydrolyzes the link between N-acetylmuramoyl residues and L-amino acid residues in certain cell-wall glycopeptides.</text>
        <dbReference type="EC" id="3.5.1.28"/>
    </reaction>
</comment>
<evidence type="ECO:0000256" key="4">
    <source>
        <dbReference type="ARBA" id="ARBA00022729"/>
    </source>
</evidence>
<organism evidence="11 12">
    <name type="scientific">Proteobacteria bacterium 228</name>
    <dbReference type="NCBI Taxonomy" id="2083153"/>
    <lineage>
        <taxon>Bacteria</taxon>
        <taxon>Pseudomonadati</taxon>
        <taxon>Pseudomonadota</taxon>
    </lineage>
</organism>
<evidence type="ECO:0000313" key="11">
    <source>
        <dbReference type="EMBL" id="PPC79201.1"/>
    </source>
</evidence>
<evidence type="ECO:0000256" key="7">
    <source>
        <dbReference type="ARBA" id="ARBA00023316"/>
    </source>
</evidence>
<dbReference type="EC" id="3.5.1.28" evidence="3"/>
<dbReference type="GO" id="GO:0009253">
    <property type="term" value="P:peptidoglycan catabolic process"/>
    <property type="evidence" value="ECO:0007669"/>
    <property type="project" value="InterPro"/>
</dbReference>
<evidence type="ECO:0000256" key="3">
    <source>
        <dbReference type="ARBA" id="ARBA00011901"/>
    </source>
</evidence>
<dbReference type="GO" id="GO:0008745">
    <property type="term" value="F:N-acetylmuramoyl-L-alanine amidase activity"/>
    <property type="evidence" value="ECO:0007669"/>
    <property type="project" value="UniProtKB-EC"/>
</dbReference>
<dbReference type="Proteomes" id="UP000238196">
    <property type="component" value="Unassembled WGS sequence"/>
</dbReference>
<dbReference type="Gene3D" id="3.40.630.40">
    <property type="entry name" value="Zn-dependent exopeptidases"/>
    <property type="match status" value="1"/>
</dbReference>
<reference evidence="11 12" key="1">
    <citation type="submission" date="2018-02" db="EMBL/GenBank/DDBJ databases">
        <title>novel marine gammaproteobacteria from coastal saline agro ecosystem.</title>
        <authorList>
            <person name="Krishnan R."/>
            <person name="Ramesh Kumar N."/>
        </authorList>
    </citation>
    <scope>NUCLEOTIDE SEQUENCE [LARGE SCALE GENOMIC DNA]</scope>
    <source>
        <strain evidence="11 12">228</strain>
    </source>
</reference>
<keyword evidence="5" id="KW-0574">Periplasm</keyword>
<keyword evidence="4" id="KW-0732">Signal</keyword>
<dbReference type="EMBL" id="PRLP01000005">
    <property type="protein sequence ID" value="PPC79201.1"/>
    <property type="molecule type" value="Genomic_DNA"/>
</dbReference>
<dbReference type="CDD" id="cd02696">
    <property type="entry name" value="MurNAc-LAA"/>
    <property type="match status" value="1"/>
</dbReference>
<dbReference type="PANTHER" id="PTHR30404:SF2">
    <property type="entry name" value="N-ACETYLMURAMOYL-L-ALANINE AMIDASE AMIA"/>
    <property type="match status" value="1"/>
</dbReference>
<name>A0A2S5KWG8_9PROT</name>
<sequence length="271" mass="29504">MTQTEGNQQLVTVQAPGGAAVVATAAASAPASQPAEPAKSSGEVRRQQRKVIVIDPGHGGVDPGAIGRNGAKEKHVVLEIAQRVREQLRGRNDLEVVFTRDRDIFIPLFDRRDFARDRNAYMFMSLHADGFTDPSANGASVFTLSERGATSTMAQFLADKENAVDEIAGIKYSKDNDALARTLLDLVHTNTRKESDQLGSIMQQALRKVHRMHSRHVEEAGFAVLKSPDVPSVLVETSFITNLDEERLLTSDAFQNKLAVAISGGIKRFIG</sequence>
<evidence type="ECO:0000259" key="10">
    <source>
        <dbReference type="SMART" id="SM00646"/>
    </source>
</evidence>
<proteinExistence type="predicted"/>
<dbReference type="InterPro" id="IPR050695">
    <property type="entry name" value="N-acetylmuramoyl_amidase_3"/>
</dbReference>
<keyword evidence="6" id="KW-0378">Hydrolase</keyword>
<evidence type="ECO:0000256" key="2">
    <source>
        <dbReference type="ARBA" id="ARBA00004418"/>
    </source>
</evidence>
<dbReference type="GO" id="GO:0071555">
    <property type="term" value="P:cell wall organization"/>
    <property type="evidence" value="ECO:0007669"/>
    <property type="project" value="UniProtKB-KW"/>
</dbReference>
<dbReference type="GO" id="GO:0030288">
    <property type="term" value="C:outer membrane-bounded periplasmic space"/>
    <property type="evidence" value="ECO:0007669"/>
    <property type="project" value="TreeGrafter"/>
</dbReference>
<dbReference type="SMART" id="SM00646">
    <property type="entry name" value="Ami_3"/>
    <property type="match status" value="1"/>
</dbReference>
<evidence type="ECO:0000313" key="12">
    <source>
        <dbReference type="Proteomes" id="UP000238196"/>
    </source>
</evidence>
<comment type="caution">
    <text evidence="11">The sequence shown here is derived from an EMBL/GenBank/DDBJ whole genome shotgun (WGS) entry which is preliminary data.</text>
</comment>
<evidence type="ECO:0000256" key="8">
    <source>
        <dbReference type="ARBA" id="ARBA00074579"/>
    </source>
</evidence>
<keyword evidence="7" id="KW-0961">Cell wall biogenesis/degradation</keyword>
<dbReference type="Pfam" id="PF01520">
    <property type="entry name" value="Amidase_3"/>
    <property type="match status" value="1"/>
</dbReference>